<dbReference type="PATRIC" id="fig|1114963.3.peg.5065"/>
<dbReference type="AlphaFoldDB" id="A0A0J8A591"/>
<dbReference type="PANTHER" id="PTHR42949">
    <property type="entry name" value="ANAEROBIC GLYCEROL-3-PHOSPHATE DEHYDROGENASE SUBUNIT B"/>
    <property type="match status" value="1"/>
</dbReference>
<dbReference type="PANTHER" id="PTHR42949:SF3">
    <property type="entry name" value="ANAEROBIC GLYCEROL-3-PHOSPHATE DEHYDROGENASE SUBUNIT B"/>
    <property type="match status" value="1"/>
</dbReference>
<dbReference type="InterPro" id="IPR017224">
    <property type="entry name" value="Opine_Oxase_asu/HCN_bsu"/>
</dbReference>
<keyword evidence="4" id="KW-1185">Reference proteome</keyword>
<dbReference type="RefSeq" id="WP_059153692.1">
    <property type="nucleotide sequence ID" value="NZ_KQ130462.1"/>
</dbReference>
<dbReference type="GO" id="GO:0016491">
    <property type="term" value="F:oxidoreductase activity"/>
    <property type="evidence" value="ECO:0007669"/>
    <property type="project" value="UniProtKB-KW"/>
</dbReference>
<dbReference type="Gene3D" id="3.50.50.60">
    <property type="entry name" value="FAD/NAD(P)-binding domain"/>
    <property type="match status" value="2"/>
</dbReference>
<accession>A0A0J8A591</accession>
<gene>
    <name evidence="3" type="ORF">V474_07055</name>
</gene>
<evidence type="ECO:0000313" key="3">
    <source>
        <dbReference type="EMBL" id="KMS50580.1"/>
    </source>
</evidence>
<evidence type="ECO:0000259" key="2">
    <source>
        <dbReference type="Pfam" id="PF07992"/>
    </source>
</evidence>
<comment type="caution">
    <text evidence="3">The sequence shown here is derived from an EMBL/GenBank/DDBJ whole genome shotgun (WGS) entry which is preliminary data.</text>
</comment>
<reference evidence="3 4" key="1">
    <citation type="journal article" date="2015" name="G3 (Bethesda)">
        <title>Insights into Ongoing Evolution of the Hexachlorocyclohexane Catabolic Pathway from Comparative Genomics of Ten Sphingomonadaceae Strains.</title>
        <authorList>
            <person name="Pearce S.L."/>
            <person name="Oakeshott J.G."/>
            <person name="Pandey G."/>
        </authorList>
    </citation>
    <scope>NUCLEOTIDE SEQUENCE [LARGE SCALE GENOMIC DNA]</scope>
    <source>
        <strain evidence="3 4">LL02</strain>
    </source>
</reference>
<dbReference type="PIRSF" id="PIRSF037495">
    <property type="entry name" value="Opine_OX_OoxA/HcnB"/>
    <property type="match status" value="1"/>
</dbReference>
<dbReference type="Proteomes" id="UP000052268">
    <property type="component" value="Unassembled WGS sequence"/>
</dbReference>
<dbReference type="SUPFAM" id="SSF51905">
    <property type="entry name" value="FAD/NAD(P)-binding domain"/>
    <property type="match status" value="1"/>
</dbReference>
<dbReference type="InterPro" id="IPR036188">
    <property type="entry name" value="FAD/NAD-bd_sf"/>
</dbReference>
<dbReference type="InterPro" id="IPR023753">
    <property type="entry name" value="FAD/NAD-binding_dom"/>
</dbReference>
<name>A0A0J8A591_9SPHN</name>
<dbReference type="Gene3D" id="1.10.10.1100">
    <property type="entry name" value="BFD-like [2Fe-2S]-binding domain"/>
    <property type="match status" value="1"/>
</dbReference>
<keyword evidence="1" id="KW-0560">Oxidoreductase</keyword>
<dbReference type="Pfam" id="PF07992">
    <property type="entry name" value="Pyr_redox_2"/>
    <property type="match status" value="1"/>
</dbReference>
<organism evidence="3 4">
    <name type="scientific">Novosphingobium barchaimii LL02</name>
    <dbReference type="NCBI Taxonomy" id="1114963"/>
    <lineage>
        <taxon>Bacteria</taxon>
        <taxon>Pseudomonadati</taxon>
        <taxon>Pseudomonadota</taxon>
        <taxon>Alphaproteobacteria</taxon>
        <taxon>Sphingomonadales</taxon>
        <taxon>Sphingomonadaceae</taxon>
        <taxon>Novosphingobium</taxon>
    </lineage>
</organism>
<proteinExistence type="predicted"/>
<dbReference type="PRINTS" id="PR00368">
    <property type="entry name" value="FADPNR"/>
</dbReference>
<dbReference type="InterPro" id="IPR041854">
    <property type="entry name" value="BFD-like_2Fe2S-bd_dom_sf"/>
</dbReference>
<dbReference type="PRINTS" id="PR00411">
    <property type="entry name" value="PNDRDTASEI"/>
</dbReference>
<evidence type="ECO:0000313" key="4">
    <source>
        <dbReference type="Proteomes" id="UP000052268"/>
    </source>
</evidence>
<dbReference type="InterPro" id="IPR051691">
    <property type="entry name" value="Metab_Enz_Cyan_OpOx_G3PDH"/>
</dbReference>
<sequence length="474" mass="48368">MTVFDIAIVGGGPAGLAAAERTLAAGLSTCVIDEQQRPGGQILRQPPSAFSVPGWLTGAPYRKGRALLANVSDDAKLHWLGGQSVLGITPDPAGETGFTLALSGTMGGVSEVRAKRVLVAGGCYDMPVALPGWTLPGVMSAGAVQTLVKAQQVLPGQRIVLFGTHPLMIVLAKQIIEAGGQVEAVCFAQSLKRMAKAALAHLPRAIATPAPLIAAAGGMAALRRAGVRIRYAAPVLRCEGEGQGGVEQVVIAGPNGEEALACDLAAMCYGFLPQADLVRQAGAGVRWSRPAGGWEAVHDGAMRSTVPGLYVAGETTGVAGSDAAMAEGAIAGLAIAQDAGALNEREAATAMRGPRSARKAMQGFIGLLRAVADPCPWLPAASAETLLCRCEDIAAGAVDRAIADALSVGPSFGASAIKLRCRAGMGLCQGRSCEHALVRRIAAARGCGEGEVEGFRPRFPARPLAIADLLEDAG</sequence>
<evidence type="ECO:0000256" key="1">
    <source>
        <dbReference type="ARBA" id="ARBA00023002"/>
    </source>
</evidence>
<feature type="domain" description="FAD/NAD(P)-binding" evidence="2">
    <location>
        <begin position="4"/>
        <end position="327"/>
    </location>
</feature>
<dbReference type="EMBL" id="JACU01000018">
    <property type="protein sequence ID" value="KMS50580.1"/>
    <property type="molecule type" value="Genomic_DNA"/>
</dbReference>
<protein>
    <recommendedName>
        <fullName evidence="2">FAD/NAD(P)-binding domain-containing protein</fullName>
    </recommendedName>
</protein>